<dbReference type="Proteomes" id="UP001501705">
    <property type="component" value="Unassembled WGS sequence"/>
</dbReference>
<proteinExistence type="predicted"/>
<comment type="caution">
    <text evidence="1">The sequence shown here is derived from an EMBL/GenBank/DDBJ whole genome shotgun (WGS) entry which is preliminary data.</text>
</comment>
<gene>
    <name evidence="1" type="ORF">GCM10009804_73860</name>
</gene>
<name>A0ABP4QEH1_9ACTN</name>
<protein>
    <submittedName>
        <fullName evidence="1">Uncharacterized protein</fullName>
    </submittedName>
</protein>
<dbReference type="EMBL" id="BAAAPH010000040">
    <property type="protein sequence ID" value="GAA1607103.1"/>
    <property type="molecule type" value="Genomic_DNA"/>
</dbReference>
<reference evidence="2" key="1">
    <citation type="journal article" date="2019" name="Int. J. Syst. Evol. Microbiol.">
        <title>The Global Catalogue of Microorganisms (GCM) 10K type strain sequencing project: providing services to taxonomists for standard genome sequencing and annotation.</title>
        <authorList>
            <consortium name="The Broad Institute Genomics Platform"/>
            <consortium name="The Broad Institute Genome Sequencing Center for Infectious Disease"/>
            <person name="Wu L."/>
            <person name="Ma J."/>
        </authorList>
    </citation>
    <scope>NUCLEOTIDE SEQUENCE [LARGE SCALE GENOMIC DNA]</scope>
    <source>
        <strain evidence="2">JCM 15572</strain>
    </source>
</reference>
<organism evidence="1 2">
    <name type="scientific">Kribbella hippodromi</name>
    <dbReference type="NCBI Taxonomy" id="434347"/>
    <lineage>
        <taxon>Bacteria</taxon>
        <taxon>Bacillati</taxon>
        <taxon>Actinomycetota</taxon>
        <taxon>Actinomycetes</taxon>
        <taxon>Propionibacteriales</taxon>
        <taxon>Kribbellaceae</taxon>
        <taxon>Kribbella</taxon>
    </lineage>
</organism>
<evidence type="ECO:0000313" key="1">
    <source>
        <dbReference type="EMBL" id="GAA1607103.1"/>
    </source>
</evidence>
<accession>A0ABP4QEH1</accession>
<keyword evidence="2" id="KW-1185">Reference proteome</keyword>
<sequence length="116" mass="11404">MGAGVAVTGRTAGRGGVVGAASAAREWAAAVADWGRLPGVFSSSWAITSANASGSTSSRGGASFSTRRMCSPAVSPIRAASGGLPLIAACRTAPRAYKSDAVLTVPSRSVSGATYN</sequence>
<evidence type="ECO:0000313" key="2">
    <source>
        <dbReference type="Proteomes" id="UP001501705"/>
    </source>
</evidence>